<dbReference type="GeneID" id="9165783"/>
<evidence type="ECO:0000313" key="2">
    <source>
        <dbReference type="Proteomes" id="UP000002376"/>
    </source>
</evidence>
<dbReference type="KEGG" id="tag:Tagg_0768"/>
<proteinExistence type="predicted"/>
<dbReference type="HOGENOM" id="CLU_1773295_0_0_2"/>
<reference evidence="2" key="2">
    <citation type="journal article" date="2010" name="Stand. Genomic Sci.">
        <title>Complete genome sequence of Thermosphaera aggregans type strain (M11TLT).</title>
        <authorList>
            <person name="Spring S."/>
            <person name="Rachel R."/>
            <person name="Lapidus A."/>
            <person name="Davenport K."/>
            <person name="Tice H."/>
            <person name="Copeland A."/>
            <person name="Cheng J.-F."/>
            <person name="Lucas S."/>
            <person name="Chen F."/>
            <person name="Nolan M."/>
            <person name="Bruce D."/>
            <person name="Goodwin L."/>
            <person name="Pitluck S."/>
            <person name="Ivanova N."/>
            <person name="Mavromatis K."/>
            <person name="Ovchinnikova G."/>
            <person name="Pati A."/>
            <person name="Chen A."/>
            <person name="Palaniappan K."/>
            <person name="Land M."/>
            <person name="Hauser L."/>
            <person name="Chang Y.-J."/>
            <person name="Jeffries C.C."/>
            <person name="Brettin T."/>
            <person name="Detter J.C."/>
            <person name="Tapia R."/>
            <person name="Han C."/>
            <person name="Heimerl T."/>
            <person name="Weikl F."/>
            <person name="Brambilla E."/>
            <person name="Goker M."/>
            <person name="Bristow J."/>
            <person name="Eisen J.A."/>
            <person name="Markowitz V."/>
            <person name="Hugenholtz P."/>
            <person name="Kyrpides N.C."/>
            <person name="Klenk H.-P."/>
        </authorList>
    </citation>
    <scope>NUCLEOTIDE SEQUENCE [LARGE SCALE GENOMIC DNA]</scope>
    <source>
        <strain evidence="2">DSM 11486 / M11TL</strain>
    </source>
</reference>
<name>D5U1P1_THEAM</name>
<sequence length="146" mass="16855">MLEKAPPRRLKAVLQPVRAGKPYYMVVCYDSGRPILRTKRVRPEHVLKWFLFNQVLLDQGYVEIKEKSNGVVQIVFSGSADRHFKIFLFHVYSVLNIKSSNRAECLARCWSSLDTISPVVDALWELSRMVDVKKFSRLARGYCSCS</sequence>
<dbReference type="eggNOG" id="arCOG13651">
    <property type="taxonomic scope" value="Archaea"/>
</dbReference>
<dbReference type="AlphaFoldDB" id="D5U1P1"/>
<protein>
    <submittedName>
        <fullName evidence="1">Uncharacterized protein</fullName>
    </submittedName>
</protein>
<dbReference type="STRING" id="633148.Tagg_0768"/>
<dbReference type="RefSeq" id="WP_013129634.1">
    <property type="nucleotide sequence ID" value="NC_014160.1"/>
</dbReference>
<accession>D5U1P1</accession>
<reference evidence="1 2" key="1">
    <citation type="journal article" date="2010" name="Stand. Genomic Sci.">
        <title>Complete genome sequence of Thermosphaera aggregans type strain (M11TL).</title>
        <authorList>
            <person name="Spring S."/>
            <person name="Rachel R."/>
            <person name="Lapidus A."/>
            <person name="Davenport K."/>
            <person name="Tice H."/>
            <person name="Copeland A."/>
            <person name="Cheng J.F."/>
            <person name="Lucas S."/>
            <person name="Chen F."/>
            <person name="Nolan M."/>
            <person name="Bruce D."/>
            <person name="Goodwin L."/>
            <person name="Pitluck S."/>
            <person name="Ivanova N."/>
            <person name="Mavromatis K."/>
            <person name="Ovchinnikova G."/>
            <person name="Pati A."/>
            <person name="Chen A."/>
            <person name="Palaniappan K."/>
            <person name="Land M."/>
            <person name="Hauser L."/>
            <person name="Chang Y.J."/>
            <person name="Jeffries C.C."/>
            <person name="Brettin T."/>
            <person name="Detter J.C."/>
            <person name="Tapia R."/>
            <person name="Han C."/>
            <person name="Heimerl T."/>
            <person name="Weikl F."/>
            <person name="Brambilla E."/>
            <person name="Goker M."/>
            <person name="Bristow J."/>
            <person name="Eisen J.A."/>
            <person name="Markowitz V."/>
            <person name="Hugenholtz P."/>
            <person name="Kyrpides N.C."/>
            <person name="Klenk H.P."/>
        </authorList>
    </citation>
    <scope>NUCLEOTIDE SEQUENCE [LARGE SCALE GENOMIC DNA]</scope>
    <source>
        <strain evidence="2">DSM 11486 / M11TL</strain>
    </source>
</reference>
<dbReference type="OrthoDB" id="378185at2157"/>
<organism evidence="1 2">
    <name type="scientific">Thermosphaera aggregans (strain DSM 11486 / M11TL)</name>
    <dbReference type="NCBI Taxonomy" id="633148"/>
    <lineage>
        <taxon>Archaea</taxon>
        <taxon>Thermoproteota</taxon>
        <taxon>Thermoprotei</taxon>
        <taxon>Desulfurococcales</taxon>
        <taxon>Desulfurococcaceae</taxon>
        <taxon>Thermosphaera</taxon>
    </lineage>
</organism>
<dbReference type="EMBL" id="CP001939">
    <property type="protein sequence ID" value="ADG91041.1"/>
    <property type="molecule type" value="Genomic_DNA"/>
</dbReference>
<dbReference type="Proteomes" id="UP000002376">
    <property type="component" value="Chromosome"/>
</dbReference>
<evidence type="ECO:0000313" key="1">
    <source>
        <dbReference type="EMBL" id="ADG91041.1"/>
    </source>
</evidence>
<gene>
    <name evidence="1" type="ordered locus">Tagg_0768</name>
</gene>
<reference key="3">
    <citation type="submission" date="2010-02" db="EMBL/GenBank/DDBJ databases">
        <title>Complete genome sequence of Thermosphaera aggregans type strain (M11TL).</title>
        <authorList>
            <consortium name="US DOE Joint Genome Institute (JGI-PGF)"/>
            <person name="Spring S."/>
            <person name="Lapidus A."/>
            <person name="Munk C."/>
            <person name="Schroeder M."/>
            <person name="Glavina Del Rio T."/>
            <person name="Tice H."/>
            <person name="Copeland A."/>
            <person name="Cheng J.-F."/>
            <person name="Lucas S."/>
            <person name="Chen F."/>
            <person name="Nolan M."/>
            <person name="Bruce D."/>
            <person name="Goodwin L."/>
            <person name="Pitluck S."/>
            <person name="Ivanova N."/>
            <person name="Mavromatis K."/>
            <person name="Ovchinnikova G."/>
            <person name="Pati A."/>
            <person name="Chen A."/>
            <person name="Palaniappan K."/>
            <person name="Land M."/>
            <person name="Hauser L."/>
            <person name="Chang Y.-J."/>
            <person name="Jeffries C.C."/>
            <person name="Brettin T."/>
            <person name="Detter J.C."/>
            <person name="Tapia R."/>
            <person name="Han C."/>
            <person name="Chain P."/>
            <person name="Heimerl T."/>
            <person name="Weik F."/>
            <person name="Goker M."/>
            <person name="Rachel R."/>
            <person name="Bristow J."/>
            <person name="Eisen J.A."/>
            <person name="Markowitz V."/>
            <person name="Hugenholtz P."/>
            <person name="Kyrpides N.C."/>
            <person name="Klenk H.-P."/>
        </authorList>
    </citation>
    <scope>NUCLEOTIDE SEQUENCE</scope>
    <source>
        <strain>DSM 11486</strain>
    </source>
</reference>
<keyword evidence="2" id="KW-1185">Reference proteome</keyword>